<reference evidence="2" key="1">
    <citation type="submission" date="2016-03" db="EMBL/GenBank/DDBJ databases">
        <title>Updated assembly of Pseudogymnoascus destructans, the fungus causing white-nose syndrome of bats.</title>
        <authorList>
            <person name="Palmer J.M."/>
            <person name="Drees K.P."/>
            <person name="Foster J.T."/>
            <person name="Lindner D.L."/>
        </authorList>
    </citation>
    <scope>NUCLEOTIDE SEQUENCE [LARGE SCALE GENOMIC DNA]</scope>
    <source>
        <strain evidence="2">20631-21</strain>
    </source>
</reference>
<keyword evidence="1" id="KW-0472">Membrane</keyword>
<dbReference type="Proteomes" id="UP000077154">
    <property type="component" value="Unassembled WGS sequence"/>
</dbReference>
<name>A0A177A7D7_9PEZI</name>
<keyword evidence="1" id="KW-0812">Transmembrane</keyword>
<dbReference type="EMBL" id="KV441401">
    <property type="protein sequence ID" value="OAF57053.1"/>
    <property type="molecule type" value="Genomic_DNA"/>
</dbReference>
<accession>A0A177A7D7</accession>
<sequence length="203" mass="22198">MTAVSRFILMRLVSDNITNRLLGTGESPQRRAATALRYTHNFVLVVTGFTHSLILVVVLCYAVIQSYSPSTVDQLHPLLVFQLISPFSNEKLEAFERGILSLLQYDTYFAGASLLTWALYMYSCAKPDTTFAALVGKASIFTVLFGRCGAALAVMKERDDTIFADFTESHTSKETELKVGGGAGVSFHSSHSWQAILCVVGAV</sequence>
<keyword evidence="1" id="KW-1133">Transmembrane helix</keyword>
<feature type="transmembrane region" description="Helical" evidence="1">
    <location>
        <begin position="41"/>
        <end position="64"/>
    </location>
</feature>
<proteinExistence type="predicted"/>
<evidence type="ECO:0000313" key="2">
    <source>
        <dbReference type="EMBL" id="OAF57053.1"/>
    </source>
</evidence>
<dbReference type="OrthoDB" id="1669814at2759"/>
<organism evidence="2">
    <name type="scientific">Pseudogymnoascus destructans</name>
    <dbReference type="NCBI Taxonomy" id="655981"/>
    <lineage>
        <taxon>Eukaryota</taxon>
        <taxon>Fungi</taxon>
        <taxon>Dikarya</taxon>
        <taxon>Ascomycota</taxon>
        <taxon>Pezizomycotina</taxon>
        <taxon>Leotiomycetes</taxon>
        <taxon>Thelebolales</taxon>
        <taxon>Thelebolaceae</taxon>
        <taxon>Pseudogymnoascus</taxon>
    </lineage>
</organism>
<protein>
    <submittedName>
        <fullName evidence="2">Uncharacterized protein</fullName>
    </submittedName>
</protein>
<dbReference type="AlphaFoldDB" id="A0A177A7D7"/>
<dbReference type="RefSeq" id="XP_024322344.1">
    <property type="nucleotide sequence ID" value="XM_024469611.1"/>
</dbReference>
<evidence type="ECO:0000256" key="1">
    <source>
        <dbReference type="SAM" id="Phobius"/>
    </source>
</evidence>
<gene>
    <name evidence="2" type="ORF">VC83_06005</name>
</gene>
<dbReference type="GeneID" id="36289067"/>